<dbReference type="AlphaFoldDB" id="A0A0F9B6W3"/>
<comment type="caution">
    <text evidence="1">The sequence shown here is derived from an EMBL/GenBank/DDBJ whole genome shotgun (WGS) entry which is preliminary data.</text>
</comment>
<sequence length="63" mass="6994">SRQHNADTTAVRQWVGEMMLGDFEDSTRRFNQAKTLARKAAGQGRPMAYLTGCLQSEGLIPKP</sequence>
<name>A0A0F9B6W3_9ZZZZ</name>
<accession>A0A0F9B6W3</accession>
<gene>
    <name evidence="1" type="ORF">LCGC14_2564800</name>
</gene>
<proteinExistence type="predicted"/>
<dbReference type="EMBL" id="LAZR01042436">
    <property type="protein sequence ID" value="KKL09547.1"/>
    <property type="molecule type" value="Genomic_DNA"/>
</dbReference>
<protein>
    <submittedName>
        <fullName evidence="1">Uncharacterized protein</fullName>
    </submittedName>
</protein>
<feature type="non-terminal residue" evidence="1">
    <location>
        <position position="1"/>
    </location>
</feature>
<organism evidence="1">
    <name type="scientific">marine sediment metagenome</name>
    <dbReference type="NCBI Taxonomy" id="412755"/>
    <lineage>
        <taxon>unclassified sequences</taxon>
        <taxon>metagenomes</taxon>
        <taxon>ecological metagenomes</taxon>
    </lineage>
</organism>
<evidence type="ECO:0000313" key="1">
    <source>
        <dbReference type="EMBL" id="KKL09547.1"/>
    </source>
</evidence>
<reference evidence="1" key="1">
    <citation type="journal article" date="2015" name="Nature">
        <title>Complex archaea that bridge the gap between prokaryotes and eukaryotes.</title>
        <authorList>
            <person name="Spang A."/>
            <person name="Saw J.H."/>
            <person name="Jorgensen S.L."/>
            <person name="Zaremba-Niedzwiedzka K."/>
            <person name="Martijn J."/>
            <person name="Lind A.E."/>
            <person name="van Eijk R."/>
            <person name="Schleper C."/>
            <person name="Guy L."/>
            <person name="Ettema T.J."/>
        </authorList>
    </citation>
    <scope>NUCLEOTIDE SEQUENCE</scope>
</reference>